<dbReference type="PANTHER" id="PTHR11360:SF284">
    <property type="entry name" value="EG:103B4.3 PROTEIN-RELATED"/>
    <property type="match status" value="1"/>
</dbReference>
<dbReference type="InterPro" id="IPR020846">
    <property type="entry name" value="MFS_dom"/>
</dbReference>
<dbReference type="SUPFAM" id="SSF103473">
    <property type="entry name" value="MFS general substrate transporter"/>
    <property type="match status" value="1"/>
</dbReference>
<feature type="transmembrane region" description="Helical" evidence="3">
    <location>
        <begin position="34"/>
        <end position="56"/>
    </location>
</feature>
<feature type="transmembrane region" description="Helical" evidence="3">
    <location>
        <begin position="131"/>
        <end position="151"/>
    </location>
</feature>
<evidence type="ECO:0000256" key="3">
    <source>
        <dbReference type="SAM" id="Phobius"/>
    </source>
</evidence>
<dbReference type="EMBL" id="JAYKXP010000020">
    <property type="protein sequence ID" value="KAK7047267.1"/>
    <property type="molecule type" value="Genomic_DNA"/>
</dbReference>
<keyword evidence="3" id="KW-0472">Membrane</keyword>
<dbReference type="Gene3D" id="1.20.1250.20">
    <property type="entry name" value="MFS general substrate transporter like domains"/>
    <property type="match status" value="2"/>
</dbReference>
<reference evidence="5 6" key="1">
    <citation type="submission" date="2024-01" db="EMBL/GenBank/DDBJ databases">
        <title>A draft genome for a cacao thread blight-causing isolate of Paramarasmius palmivorus.</title>
        <authorList>
            <person name="Baruah I.K."/>
            <person name="Bukari Y."/>
            <person name="Amoako-Attah I."/>
            <person name="Meinhardt L.W."/>
            <person name="Bailey B.A."/>
            <person name="Cohen S.P."/>
        </authorList>
    </citation>
    <scope>NUCLEOTIDE SEQUENCE [LARGE SCALE GENOMIC DNA]</scope>
    <source>
        <strain evidence="5 6">GH-12</strain>
    </source>
</reference>
<protein>
    <recommendedName>
        <fullName evidence="4">Major facilitator superfamily (MFS) profile domain-containing protein</fullName>
    </recommendedName>
</protein>
<dbReference type="GO" id="GO:0022857">
    <property type="term" value="F:transmembrane transporter activity"/>
    <property type="evidence" value="ECO:0007669"/>
    <property type="project" value="InterPro"/>
</dbReference>
<dbReference type="InterPro" id="IPR011701">
    <property type="entry name" value="MFS"/>
</dbReference>
<feature type="transmembrane region" description="Helical" evidence="3">
    <location>
        <begin position="410"/>
        <end position="429"/>
    </location>
</feature>
<dbReference type="GO" id="GO:0016020">
    <property type="term" value="C:membrane"/>
    <property type="evidence" value="ECO:0007669"/>
    <property type="project" value="UniProtKB-SubCell"/>
</dbReference>
<feature type="transmembrane region" description="Helical" evidence="3">
    <location>
        <begin position="106"/>
        <end position="125"/>
    </location>
</feature>
<evidence type="ECO:0000256" key="1">
    <source>
        <dbReference type="ARBA" id="ARBA00004141"/>
    </source>
</evidence>
<feature type="domain" description="Major facilitator superfamily (MFS) profile" evidence="4">
    <location>
        <begin position="35"/>
        <end position="428"/>
    </location>
</feature>
<feature type="transmembrane region" description="Helical" evidence="3">
    <location>
        <begin position="195"/>
        <end position="215"/>
    </location>
</feature>
<accession>A0AAW0D8C8</accession>
<feature type="transmembrane region" description="Helical" evidence="3">
    <location>
        <begin position="330"/>
        <end position="355"/>
    </location>
</feature>
<keyword evidence="6" id="KW-1185">Reference proteome</keyword>
<feature type="transmembrane region" description="Helical" evidence="3">
    <location>
        <begin position="243"/>
        <end position="262"/>
    </location>
</feature>
<dbReference type="InterPro" id="IPR036259">
    <property type="entry name" value="MFS_trans_sf"/>
</dbReference>
<keyword evidence="3" id="KW-0812">Transmembrane</keyword>
<dbReference type="CDD" id="cd17352">
    <property type="entry name" value="MFS_MCT_SLC16"/>
    <property type="match status" value="1"/>
</dbReference>
<dbReference type="AlphaFoldDB" id="A0AAW0D8C8"/>
<comment type="caution">
    <text evidence="5">The sequence shown here is derived from an EMBL/GenBank/DDBJ whole genome shotgun (WGS) entry which is preliminary data.</text>
</comment>
<dbReference type="Proteomes" id="UP001383192">
    <property type="component" value="Unassembled WGS sequence"/>
</dbReference>
<evidence type="ECO:0000256" key="2">
    <source>
        <dbReference type="ARBA" id="ARBA00006727"/>
    </source>
</evidence>
<keyword evidence="3" id="KW-1133">Transmembrane helix</keyword>
<evidence type="ECO:0000313" key="5">
    <source>
        <dbReference type="EMBL" id="KAK7047267.1"/>
    </source>
</evidence>
<sequence length="439" mass="46890">MSKHSSNSEKVDVEVEVSVQSAQAESTEETEGGYGWVIVFCSFVVNFLALGIESTWGIYQDYYLSSEILGPSNNLRLAWVGAIQAVGVSIFGLPAGKLSEMIGHRWTGIIGSLALGLSLITASFSKDVWHLYLNQGALFAIGSAFMVIPALTIPSQWFVKRRGLTTGIGVSGYGVGGLVLSPVTRKLIDEVGVRWALRIMGILTVVLCVIAFAFMKPRDVKRQASSSTTSLTLSQILKDGKFYAVYAFMFLHIFGYYIPTFYNPEYARVRLHRDGTDSATTLAIQAGLSAIGRVLAGWLSDYVGPILALTVCQVLSGIAQMVYWPFCDSFASVSGFAAVYGFFSGGIVSLSPVFLAEIYGAERLPSIFGLALSGTIPGTLAGPSIAGAIIDANTSPDGSINFVPVQLYGGSWLIAGALVTFGIGAKRYYNRAKSSASAE</sequence>
<proteinExistence type="inferred from homology"/>
<feature type="transmembrane region" description="Helical" evidence="3">
    <location>
        <begin position="163"/>
        <end position="183"/>
    </location>
</feature>
<dbReference type="PANTHER" id="PTHR11360">
    <property type="entry name" value="MONOCARBOXYLATE TRANSPORTER"/>
    <property type="match status" value="1"/>
</dbReference>
<comment type="similarity">
    <text evidence="2">Belongs to the major facilitator superfamily. Monocarboxylate porter (TC 2.A.1.13) family.</text>
</comment>
<evidence type="ECO:0000259" key="4">
    <source>
        <dbReference type="PROSITE" id="PS50850"/>
    </source>
</evidence>
<feature type="transmembrane region" description="Helical" evidence="3">
    <location>
        <begin position="367"/>
        <end position="390"/>
    </location>
</feature>
<gene>
    <name evidence="5" type="ORF">VNI00_006498</name>
</gene>
<comment type="subcellular location">
    <subcellularLocation>
        <location evidence="1">Membrane</location>
        <topology evidence="1">Multi-pass membrane protein</topology>
    </subcellularLocation>
</comment>
<dbReference type="PROSITE" id="PS50850">
    <property type="entry name" value="MFS"/>
    <property type="match status" value="1"/>
</dbReference>
<name>A0AAW0D8C8_9AGAR</name>
<organism evidence="5 6">
    <name type="scientific">Paramarasmius palmivorus</name>
    <dbReference type="NCBI Taxonomy" id="297713"/>
    <lineage>
        <taxon>Eukaryota</taxon>
        <taxon>Fungi</taxon>
        <taxon>Dikarya</taxon>
        <taxon>Basidiomycota</taxon>
        <taxon>Agaricomycotina</taxon>
        <taxon>Agaricomycetes</taxon>
        <taxon>Agaricomycetidae</taxon>
        <taxon>Agaricales</taxon>
        <taxon>Marasmiineae</taxon>
        <taxon>Marasmiaceae</taxon>
        <taxon>Paramarasmius</taxon>
    </lineage>
</organism>
<dbReference type="InterPro" id="IPR050327">
    <property type="entry name" value="Proton-linked_MCT"/>
</dbReference>
<dbReference type="Pfam" id="PF07690">
    <property type="entry name" value="MFS_1"/>
    <property type="match status" value="1"/>
</dbReference>
<feature type="transmembrane region" description="Helical" evidence="3">
    <location>
        <begin position="306"/>
        <end position="324"/>
    </location>
</feature>
<evidence type="ECO:0000313" key="6">
    <source>
        <dbReference type="Proteomes" id="UP001383192"/>
    </source>
</evidence>